<evidence type="ECO:0000256" key="1">
    <source>
        <dbReference type="ARBA" id="ARBA00004201"/>
    </source>
</evidence>
<evidence type="ECO:0000313" key="9">
    <source>
        <dbReference type="Proteomes" id="UP001642502"/>
    </source>
</evidence>
<dbReference type="InterPro" id="IPR045152">
    <property type="entry name" value="EDC4-like"/>
</dbReference>
<dbReference type="PANTHER" id="PTHR15598:SF5">
    <property type="entry name" value="ENHANCER OF MRNA-DECAPPING PROTEIN 4"/>
    <property type="match status" value="1"/>
</dbReference>
<evidence type="ECO:0000256" key="2">
    <source>
        <dbReference type="ARBA" id="ARBA00009639"/>
    </source>
</evidence>
<comment type="caution">
    <text evidence="8">The sequence shown here is derived from an EMBL/GenBank/DDBJ whole genome shotgun (WGS) entry which is preliminary data.</text>
</comment>
<evidence type="ECO:0000256" key="3">
    <source>
        <dbReference type="ARBA" id="ARBA00022490"/>
    </source>
</evidence>
<feature type="compositionally biased region" description="Low complexity" evidence="6">
    <location>
        <begin position="1498"/>
        <end position="1538"/>
    </location>
</feature>
<protein>
    <recommendedName>
        <fullName evidence="7">EDC4-like protein pdc1 beta-propeller domain-containing protein</fullName>
    </recommendedName>
</protein>
<accession>A0ABP0DNN8</accession>
<evidence type="ECO:0000313" key="8">
    <source>
        <dbReference type="EMBL" id="CAK7269903.1"/>
    </source>
</evidence>
<feature type="region of interest" description="Disordered" evidence="6">
    <location>
        <begin position="150"/>
        <end position="182"/>
    </location>
</feature>
<feature type="region of interest" description="Disordered" evidence="6">
    <location>
        <begin position="1105"/>
        <end position="1172"/>
    </location>
</feature>
<dbReference type="SUPFAM" id="SSF50978">
    <property type="entry name" value="WD40 repeat-like"/>
    <property type="match status" value="1"/>
</dbReference>
<feature type="compositionally biased region" description="Polar residues" evidence="6">
    <location>
        <begin position="173"/>
        <end position="182"/>
    </location>
</feature>
<feature type="domain" description="EDC4-like protein pdc1 beta-propeller" evidence="7">
    <location>
        <begin position="596"/>
        <end position="949"/>
    </location>
</feature>
<feature type="compositionally biased region" description="Polar residues" evidence="6">
    <location>
        <begin position="396"/>
        <end position="414"/>
    </location>
</feature>
<evidence type="ECO:0000256" key="6">
    <source>
        <dbReference type="SAM" id="MobiDB-lite"/>
    </source>
</evidence>
<dbReference type="EMBL" id="CAWUON010000052">
    <property type="protein sequence ID" value="CAK7269903.1"/>
    <property type="molecule type" value="Genomic_DNA"/>
</dbReference>
<reference evidence="8 9" key="1">
    <citation type="submission" date="2024-01" db="EMBL/GenBank/DDBJ databases">
        <authorList>
            <person name="Allen C."/>
            <person name="Tagirdzhanova G."/>
        </authorList>
    </citation>
    <scope>NUCLEOTIDE SEQUENCE [LARGE SCALE GENOMIC DNA]</scope>
    <source>
        <strain evidence="8 9">CBS 119000</strain>
    </source>
</reference>
<dbReference type="InterPro" id="IPR036322">
    <property type="entry name" value="WD40_repeat_dom_sf"/>
</dbReference>
<evidence type="ECO:0000256" key="5">
    <source>
        <dbReference type="ARBA" id="ARBA00022737"/>
    </source>
</evidence>
<keyword evidence="3" id="KW-0963">Cytoplasm</keyword>
<dbReference type="Proteomes" id="UP001642502">
    <property type="component" value="Unassembled WGS sequence"/>
</dbReference>
<evidence type="ECO:0000256" key="4">
    <source>
        <dbReference type="ARBA" id="ARBA00022574"/>
    </source>
</evidence>
<dbReference type="InterPro" id="IPR015943">
    <property type="entry name" value="WD40/YVTN_repeat-like_dom_sf"/>
</dbReference>
<feature type="region of interest" description="Disordered" evidence="6">
    <location>
        <begin position="216"/>
        <end position="289"/>
    </location>
</feature>
<feature type="compositionally biased region" description="Low complexity" evidence="6">
    <location>
        <begin position="1567"/>
        <end position="1591"/>
    </location>
</feature>
<dbReference type="PANTHER" id="PTHR15598">
    <property type="entry name" value="ENHANCER OF MRNA-DECAPPING PROTEIN 4"/>
    <property type="match status" value="1"/>
</dbReference>
<feature type="region of interest" description="Disordered" evidence="6">
    <location>
        <begin position="1"/>
        <end position="104"/>
    </location>
</feature>
<feature type="compositionally biased region" description="Basic and acidic residues" evidence="6">
    <location>
        <begin position="1108"/>
        <end position="1119"/>
    </location>
</feature>
<proteinExistence type="inferred from homology"/>
<gene>
    <name evidence="8" type="ORF">SEPCBS119000_003812</name>
</gene>
<feature type="region of interest" description="Disordered" evidence="6">
    <location>
        <begin position="294"/>
        <end position="313"/>
    </location>
</feature>
<evidence type="ECO:0000259" key="7">
    <source>
        <dbReference type="Pfam" id="PF24106"/>
    </source>
</evidence>
<feature type="compositionally biased region" description="Polar residues" evidence="6">
    <location>
        <begin position="229"/>
        <end position="251"/>
    </location>
</feature>
<keyword evidence="9" id="KW-1185">Reference proteome</keyword>
<feature type="region of interest" description="Disordered" evidence="6">
    <location>
        <begin position="1468"/>
        <end position="1607"/>
    </location>
</feature>
<feature type="compositionally biased region" description="Polar residues" evidence="6">
    <location>
        <begin position="299"/>
        <end position="313"/>
    </location>
</feature>
<feature type="region of interest" description="Disordered" evidence="6">
    <location>
        <begin position="339"/>
        <end position="424"/>
    </location>
</feature>
<organism evidence="8 9">
    <name type="scientific">Sporothrix epigloea</name>
    <dbReference type="NCBI Taxonomy" id="1892477"/>
    <lineage>
        <taxon>Eukaryota</taxon>
        <taxon>Fungi</taxon>
        <taxon>Dikarya</taxon>
        <taxon>Ascomycota</taxon>
        <taxon>Pezizomycotina</taxon>
        <taxon>Sordariomycetes</taxon>
        <taxon>Sordariomycetidae</taxon>
        <taxon>Ophiostomatales</taxon>
        <taxon>Ophiostomataceae</taxon>
        <taxon>Sporothrix</taxon>
    </lineage>
</organism>
<sequence>MSDEVGDDVPPSTGIESLLAQLRRKSEQDAPPSNSLQSHDLLSQFTAPMQHRPVANEQYYGNQQRDASPPDGVGPSFANKGMPPASMPFAPSLTSNMPSAPTPPVGGHFPNVMFPPSLLGSIGSSRLGNSADRATSSQLLNLLKFSGHGNSSLSNSLPQTTAAPQNDVEDPDTVSQQQQHTPTEILSSGVIHAPAPAPSDPTGLLAALMQGTLRDESAKPEPTVGRGPPQTQQLPSPWNSTSQSSETQQYLLNLLNRPKPSQNEDSFSAEPAHSDRLTPSSSLPYQMQKDFGPFGDVAASSTGSPVTNDIPTSTNVFDYEVKDFEAEDESVVPIKASPFHHQHHNPFESLAAPSTIAHTPKSSATAEPGSVHSPALSVASAPKPVQILRKPAPNVGMSSKPLSTEPSPAGSPSLNKGAFEGHYTAQMPNGSAAVVKPADGSTGSGAASSNFVPSAFAESPRDSVNQQSDEALHAMGSMQEAVVREEIAMDFDDMAHAKTDEEYYAAAQAAGRAIQELGHDSRSPALENSSPANLADAAQEVADEPAQGPVADSWESADAEGEEVVIVEEEAAPVCVYNFPMRPFITIDVQDDDKDSRPVFRDDSILDIARLKKDFDQIDRNLVAASENYMVYGMSKAGGLRVIRQTDGRDAKLFTDTKDRIFNVGMSFSSEEGAGVPKESIIGTGVSGTVYWIQIRDGDKDHLDYAHPELYGFALPPIVSHEGDAPGGVLKTRARTSSGHPEYFAVGRGKSINIVWPNFVMKNNLFQPGHDRVVDTDKLSKQCSLKINTGKAGKDFTFSQDDTVVVSLDKSGRVKFWDVRDLTAAGADTSPNPMPAHTSMEVSEPLLTLTTTPDGEKAWPTSVLLLDKSRPYQKRCALRYMIVGMKQNHTLQLWDLALGKPVQEFNLPHSKESDAVCSVMYHSPTGMIVVGHPTRNSIYLLHLSAPKYTVKNMTQAEYVERLAARDASIPQPDSTAVISGLREYSLSNRGALRSLDILQDPASNTDLDNPTLFELYAMHSKGVSCLFVHQAELGWSKDNKVLQPVDAVESGKVKIEKLKTPSQLMAPPPVAALSAAAAIPTEIHHAEGGMPATQTQAQTPRILASRPAPKDLPQDRDSPIPDALARKPAGSPLGSKEDVVGHPPPSSTPSTDKVEKKGRKKKAAGGSNGAAAAPTSAAVAAVNAAAAQLDRDAGNLANGNGNAKISPLGEAVAKTTLSVSQEAIDTRINTMEARICERVSSSVHVAFDDMRKGIDQQFRHRDADFETKQRKLLDQVSSVLNSNTEQVLSKIVREEFDKSVVPILRDDVARSVSDSLGTRINAQISTILQKELQRILPAQVTNSLRSQEVSKSISDKIVKAVANHVDTQFTKIVESGILPVISSTSAKAVQTITQSIAQDLVQATSQTGALTQRMSEHIDELEESQSVQNRKIDSLLALVNRLSETVTNMAAAQKDYQIQIAKLQSQAASPLASGPQPVPEPTSSESYSSQAPPPPPLSQQHQSPLQPLQHQYQQHQQQIRAQPHQPHQLHGQQHGNQPDGYDGGAQAYRNAPSRLSEQLSANGPSPSQHSSSSQHMQHLQQQNQQNQQQLQQHERLKHQQQYAQQQQHQQQLQNQQLLQHERLKLQQQYAQQQQQLQQQQLQQQQLHQQQLQQQQLQQQQLQQQQLQQQQLQQQQLQQQRQQQQQQQQQHQVLYSPRAQEEMEREEMEHVAGQIETLIQSGKYDDAMMRWLQSNGKEEELFSRVLVGHSPDIIRNLQPLVLLSVGTTVTQELDDQLVVQKLAWVEMVLLSLYQVANQLDDQTREITPNVLVHIRTRLEQAQMRIGKGSPDGADDKSIARMISIINRLVEVTKPQIAF</sequence>
<feature type="compositionally biased region" description="Polar residues" evidence="6">
    <location>
        <begin position="1553"/>
        <end position="1566"/>
    </location>
</feature>
<keyword evidence="5" id="KW-0677">Repeat</keyword>
<keyword evidence="4" id="KW-0853">WD repeat</keyword>
<dbReference type="InterPro" id="IPR055393">
    <property type="entry name" value="Beta-prop_EDC4L"/>
</dbReference>
<feature type="compositionally biased region" description="Polar residues" evidence="6">
    <location>
        <begin position="31"/>
        <end position="47"/>
    </location>
</feature>
<feature type="compositionally biased region" description="Polar residues" evidence="6">
    <location>
        <begin position="356"/>
        <end position="365"/>
    </location>
</feature>
<dbReference type="Pfam" id="PF24106">
    <property type="entry name" value="Beta-prop_EDC4L"/>
    <property type="match status" value="1"/>
</dbReference>
<feature type="region of interest" description="Disordered" evidence="6">
    <location>
        <begin position="521"/>
        <end position="560"/>
    </location>
</feature>
<comment type="subcellular location">
    <subcellularLocation>
        <location evidence="1">Cytoplasm</location>
        <location evidence="1">P-body</location>
    </subcellularLocation>
</comment>
<dbReference type="Gene3D" id="2.130.10.10">
    <property type="entry name" value="YVTN repeat-like/Quinoprotein amine dehydrogenase"/>
    <property type="match status" value="1"/>
</dbReference>
<name>A0ABP0DNN8_9PEZI</name>
<comment type="similarity">
    <text evidence="2">Belongs to the WD repeat EDC4 family.</text>
</comment>